<dbReference type="EMBL" id="SDMK01000001">
    <property type="protein sequence ID" value="RXS97395.1"/>
    <property type="molecule type" value="Genomic_DNA"/>
</dbReference>
<keyword evidence="2" id="KW-1185">Reference proteome</keyword>
<dbReference type="AlphaFoldDB" id="A0A4Q1SJ00"/>
<comment type="caution">
    <text evidence="1">The sequence shown here is derived from an EMBL/GenBank/DDBJ whole genome shotgun (WGS) entry which is preliminary data.</text>
</comment>
<gene>
    <name evidence="1" type="ORF">ESZ00_05695</name>
</gene>
<proteinExistence type="predicted"/>
<accession>A0A4Q1SJ00</accession>
<evidence type="ECO:0008006" key="3">
    <source>
        <dbReference type="Google" id="ProtNLM"/>
    </source>
</evidence>
<name>A0A4Q1SJ00_9BACT</name>
<organism evidence="1 2">
    <name type="scientific">Silvibacterium dinghuense</name>
    <dbReference type="NCBI Taxonomy" id="1560006"/>
    <lineage>
        <taxon>Bacteria</taxon>
        <taxon>Pseudomonadati</taxon>
        <taxon>Acidobacteriota</taxon>
        <taxon>Terriglobia</taxon>
        <taxon>Terriglobales</taxon>
        <taxon>Acidobacteriaceae</taxon>
        <taxon>Silvibacterium</taxon>
    </lineage>
</organism>
<protein>
    <recommendedName>
        <fullName evidence="3">Lipoprotein</fullName>
    </recommendedName>
</protein>
<sequence>MKRGMAALAVGMAVMMMTAGCRVQVDKNGDGKDKNVKIDTPLGGLHVRADQTTAADVGLPVYPGATVSADKDGDKSADVHLGFGDWQLRVRAVTYRTGDAQDAVLAFYQKALGRYGDVVRCQGTQAVGTPIVTREGLNCADDEGDKHVHVTHDGDISLKAGSRRHQHIFAIQKSDGAGTKFTLVELQLPAAVSEDEKDAN</sequence>
<evidence type="ECO:0000313" key="1">
    <source>
        <dbReference type="EMBL" id="RXS97395.1"/>
    </source>
</evidence>
<dbReference type="PROSITE" id="PS51257">
    <property type="entry name" value="PROKAR_LIPOPROTEIN"/>
    <property type="match status" value="1"/>
</dbReference>
<evidence type="ECO:0000313" key="2">
    <source>
        <dbReference type="Proteomes" id="UP000290253"/>
    </source>
</evidence>
<reference evidence="1 2" key="1">
    <citation type="journal article" date="2016" name="Int. J. Syst. Evol. Microbiol.">
        <title>Acidipila dinghuensis sp. nov., an acidobacterium isolated from forest soil.</title>
        <authorList>
            <person name="Jiang Y.W."/>
            <person name="Wang J."/>
            <person name="Chen M.H."/>
            <person name="Lv Y.Y."/>
            <person name="Qiu L.H."/>
        </authorList>
    </citation>
    <scope>NUCLEOTIDE SEQUENCE [LARGE SCALE GENOMIC DNA]</scope>
    <source>
        <strain evidence="1 2">DHOF10</strain>
    </source>
</reference>
<dbReference type="OrthoDB" id="119905at2"/>
<dbReference type="Proteomes" id="UP000290253">
    <property type="component" value="Unassembled WGS sequence"/>
</dbReference>